<dbReference type="Pfam" id="PF13545">
    <property type="entry name" value="HTH_Crp_2"/>
    <property type="match status" value="1"/>
</dbReference>
<sequence>MDIVHSLGKVALFQCFSDEELARFLKQGGMNLMHFEKDQLVALQGDACSSLDVIIQGSLSLQSIDEQGTVFKARVLEAGDVWGATLLFSRYNHYPMQVVCDRASSVVRLKKGLVLTLCTEKREFLVGLLQIISDRAHELGLTVTKLNEQTLRQSLLEYLHQLCRQQGGNTVMLPMSKTELANRLGFARTSLSREFTLLQHEGLLTFNGRKVCLHISSNS</sequence>
<evidence type="ECO:0000313" key="6">
    <source>
        <dbReference type="EMBL" id="MPM13141.1"/>
    </source>
</evidence>
<dbReference type="Gene3D" id="2.60.120.10">
    <property type="entry name" value="Jelly Rolls"/>
    <property type="match status" value="1"/>
</dbReference>
<keyword evidence="2" id="KW-0238">DNA-binding</keyword>
<evidence type="ECO:0000256" key="2">
    <source>
        <dbReference type="ARBA" id="ARBA00023125"/>
    </source>
</evidence>
<dbReference type="PANTHER" id="PTHR24567:SF58">
    <property type="entry name" value="CYCLIC AMP-BINDING REGULATORY PROTEIN"/>
    <property type="match status" value="1"/>
</dbReference>
<dbReference type="InterPro" id="IPR036390">
    <property type="entry name" value="WH_DNA-bd_sf"/>
</dbReference>
<evidence type="ECO:0000256" key="1">
    <source>
        <dbReference type="ARBA" id="ARBA00023015"/>
    </source>
</evidence>
<dbReference type="GO" id="GO:0003677">
    <property type="term" value="F:DNA binding"/>
    <property type="evidence" value="ECO:0007669"/>
    <property type="project" value="UniProtKB-KW"/>
</dbReference>
<dbReference type="SUPFAM" id="SSF51206">
    <property type="entry name" value="cAMP-binding domain-like"/>
    <property type="match status" value="1"/>
</dbReference>
<evidence type="ECO:0000259" key="5">
    <source>
        <dbReference type="PROSITE" id="PS51063"/>
    </source>
</evidence>
<dbReference type="PROSITE" id="PS51063">
    <property type="entry name" value="HTH_CRP_2"/>
    <property type="match status" value="1"/>
</dbReference>
<keyword evidence="1" id="KW-0805">Transcription regulation</keyword>
<gene>
    <name evidence="6" type="ORF">SDC9_59496</name>
</gene>
<dbReference type="GO" id="GO:0005829">
    <property type="term" value="C:cytosol"/>
    <property type="evidence" value="ECO:0007669"/>
    <property type="project" value="TreeGrafter"/>
</dbReference>
<dbReference type="InterPro" id="IPR000595">
    <property type="entry name" value="cNMP-bd_dom"/>
</dbReference>
<feature type="domain" description="Cyclic nucleotide-binding" evidence="4">
    <location>
        <begin position="12"/>
        <end position="107"/>
    </location>
</feature>
<protein>
    <submittedName>
        <fullName evidence="6">Uncharacterized protein</fullName>
    </submittedName>
</protein>
<dbReference type="InterPro" id="IPR014710">
    <property type="entry name" value="RmlC-like_jellyroll"/>
</dbReference>
<dbReference type="Pfam" id="PF00027">
    <property type="entry name" value="cNMP_binding"/>
    <property type="match status" value="1"/>
</dbReference>
<dbReference type="InterPro" id="IPR012318">
    <property type="entry name" value="HTH_CRP"/>
</dbReference>
<evidence type="ECO:0000259" key="4">
    <source>
        <dbReference type="PROSITE" id="PS50042"/>
    </source>
</evidence>
<dbReference type="SMART" id="SM00419">
    <property type="entry name" value="HTH_CRP"/>
    <property type="match status" value="1"/>
</dbReference>
<dbReference type="GO" id="GO:0003700">
    <property type="term" value="F:DNA-binding transcription factor activity"/>
    <property type="evidence" value="ECO:0007669"/>
    <property type="project" value="TreeGrafter"/>
</dbReference>
<organism evidence="6">
    <name type="scientific">bioreactor metagenome</name>
    <dbReference type="NCBI Taxonomy" id="1076179"/>
    <lineage>
        <taxon>unclassified sequences</taxon>
        <taxon>metagenomes</taxon>
        <taxon>ecological metagenomes</taxon>
    </lineage>
</organism>
<keyword evidence="3" id="KW-0804">Transcription</keyword>
<dbReference type="EMBL" id="VSSQ01002073">
    <property type="protein sequence ID" value="MPM13141.1"/>
    <property type="molecule type" value="Genomic_DNA"/>
</dbReference>
<comment type="caution">
    <text evidence="6">The sequence shown here is derived from an EMBL/GenBank/DDBJ whole genome shotgun (WGS) entry which is preliminary data.</text>
</comment>
<dbReference type="AlphaFoldDB" id="A0A644XBJ9"/>
<dbReference type="CDD" id="cd00038">
    <property type="entry name" value="CAP_ED"/>
    <property type="match status" value="1"/>
</dbReference>
<proteinExistence type="predicted"/>
<reference evidence="6" key="1">
    <citation type="submission" date="2019-08" db="EMBL/GenBank/DDBJ databases">
        <authorList>
            <person name="Kucharzyk K."/>
            <person name="Murdoch R.W."/>
            <person name="Higgins S."/>
            <person name="Loffler F."/>
        </authorList>
    </citation>
    <scope>NUCLEOTIDE SEQUENCE</scope>
</reference>
<dbReference type="SUPFAM" id="SSF46785">
    <property type="entry name" value="Winged helix' DNA-binding domain"/>
    <property type="match status" value="1"/>
</dbReference>
<accession>A0A644XBJ9</accession>
<feature type="domain" description="HTH crp-type" evidence="5">
    <location>
        <begin position="149"/>
        <end position="217"/>
    </location>
</feature>
<dbReference type="PROSITE" id="PS50042">
    <property type="entry name" value="CNMP_BINDING_3"/>
    <property type="match status" value="1"/>
</dbReference>
<dbReference type="InterPro" id="IPR018490">
    <property type="entry name" value="cNMP-bd_dom_sf"/>
</dbReference>
<dbReference type="PANTHER" id="PTHR24567">
    <property type="entry name" value="CRP FAMILY TRANSCRIPTIONAL REGULATORY PROTEIN"/>
    <property type="match status" value="1"/>
</dbReference>
<name>A0A644XBJ9_9ZZZZ</name>
<evidence type="ECO:0000256" key="3">
    <source>
        <dbReference type="ARBA" id="ARBA00023163"/>
    </source>
</evidence>
<dbReference type="InterPro" id="IPR050397">
    <property type="entry name" value="Env_Response_Regulators"/>
</dbReference>